<evidence type="ECO:0000313" key="12">
    <source>
        <dbReference type="Proteomes" id="UP000075809"/>
    </source>
</evidence>
<feature type="transmembrane region" description="Helical" evidence="10">
    <location>
        <begin position="389"/>
        <end position="409"/>
    </location>
</feature>
<feature type="transmembrane region" description="Helical" evidence="10">
    <location>
        <begin position="28"/>
        <end position="48"/>
    </location>
</feature>
<dbReference type="Proteomes" id="UP000075809">
    <property type="component" value="Unassembled WGS sequence"/>
</dbReference>
<sequence length="410" mass="47083">MHEYCLSPKSDEEEQIQNSHALYGRKIGYAYTGILLSNTVLYLFSPLLTKLSYMESNKTNELANKELKSQTGLPYRVNYMIDLDTYYVPIFIHCSICYFIYTVLVAVSDVLYLIVIEHSCGLFVALRFRLEISLVSKVRMTKDKCYSNIIYSIRRHTETIQFVAIVESAYSLALSIQTGLAVLIISFLGYQVINNGQDVNQLVKLIAYLNGTLFTIFFVNWQGQKVIDSSEKVFESAMGDIDQFFQDSHYNIIRLLLSISGLWPFHTRNRRYGIYLAMVLILGSGLIFQILGITEIWHDPFELLDTVPTLFFAVVTISKTFCTIYALPQVFLLAVSDVLYLIVIEHSCGLFVALRYNTEWYSMPIAARKLLIMIMMRSEKPLGLRMGKIVVLSYITFNTVSVIILWYTYV</sequence>
<comment type="subcellular location">
    <subcellularLocation>
        <location evidence="1 10">Cell membrane</location>
        <topology evidence="1 10">Multi-pass membrane protein</topology>
    </subcellularLocation>
</comment>
<keyword evidence="4 10" id="KW-0812">Transmembrane</keyword>
<feature type="transmembrane region" description="Helical" evidence="10">
    <location>
        <begin position="309"/>
        <end position="327"/>
    </location>
</feature>
<evidence type="ECO:0000256" key="10">
    <source>
        <dbReference type="RuleBase" id="RU351113"/>
    </source>
</evidence>
<evidence type="ECO:0000256" key="1">
    <source>
        <dbReference type="ARBA" id="ARBA00004651"/>
    </source>
</evidence>
<dbReference type="PANTHER" id="PTHR21137:SF35">
    <property type="entry name" value="ODORANT RECEPTOR 19A-RELATED"/>
    <property type="match status" value="1"/>
</dbReference>
<keyword evidence="2" id="KW-1003">Cell membrane</keyword>
<gene>
    <name evidence="11" type="ORF">ALC60_09205</name>
</gene>
<organism evidence="11 12">
    <name type="scientific">Mycetomoellerius zeteki</name>
    <dbReference type="NCBI Taxonomy" id="64791"/>
    <lineage>
        <taxon>Eukaryota</taxon>
        <taxon>Metazoa</taxon>
        <taxon>Ecdysozoa</taxon>
        <taxon>Arthropoda</taxon>
        <taxon>Hexapoda</taxon>
        <taxon>Insecta</taxon>
        <taxon>Pterygota</taxon>
        <taxon>Neoptera</taxon>
        <taxon>Endopterygota</taxon>
        <taxon>Hymenoptera</taxon>
        <taxon>Apocrita</taxon>
        <taxon>Aculeata</taxon>
        <taxon>Formicoidea</taxon>
        <taxon>Formicidae</taxon>
        <taxon>Myrmicinae</taxon>
        <taxon>Mycetomoellerius</taxon>
    </lineage>
</organism>
<evidence type="ECO:0000256" key="6">
    <source>
        <dbReference type="ARBA" id="ARBA00022989"/>
    </source>
</evidence>
<dbReference type="GO" id="GO:0007165">
    <property type="term" value="P:signal transduction"/>
    <property type="evidence" value="ECO:0007669"/>
    <property type="project" value="UniProtKB-KW"/>
</dbReference>
<keyword evidence="8 10" id="KW-0675">Receptor</keyword>
<keyword evidence="7 10" id="KW-0472">Membrane</keyword>
<evidence type="ECO:0000256" key="2">
    <source>
        <dbReference type="ARBA" id="ARBA00022475"/>
    </source>
</evidence>
<dbReference type="InterPro" id="IPR004117">
    <property type="entry name" value="7tm6_olfct_rcpt"/>
</dbReference>
<accession>A0A151WV83</accession>
<dbReference type="EMBL" id="KQ982720">
    <property type="protein sequence ID" value="KYQ51667.1"/>
    <property type="molecule type" value="Genomic_DNA"/>
</dbReference>
<name>A0A151WV83_9HYME</name>
<evidence type="ECO:0000256" key="7">
    <source>
        <dbReference type="ARBA" id="ARBA00023136"/>
    </source>
</evidence>
<dbReference type="Pfam" id="PF02949">
    <property type="entry name" value="7tm_6"/>
    <property type="match status" value="1"/>
</dbReference>
<evidence type="ECO:0000256" key="5">
    <source>
        <dbReference type="ARBA" id="ARBA00022725"/>
    </source>
</evidence>
<dbReference type="GO" id="GO:0005886">
    <property type="term" value="C:plasma membrane"/>
    <property type="evidence" value="ECO:0007669"/>
    <property type="project" value="UniProtKB-SubCell"/>
</dbReference>
<evidence type="ECO:0000256" key="9">
    <source>
        <dbReference type="ARBA" id="ARBA00023224"/>
    </source>
</evidence>
<evidence type="ECO:0000256" key="3">
    <source>
        <dbReference type="ARBA" id="ARBA00022606"/>
    </source>
</evidence>
<dbReference type="GO" id="GO:0004984">
    <property type="term" value="F:olfactory receptor activity"/>
    <property type="evidence" value="ECO:0007669"/>
    <property type="project" value="InterPro"/>
</dbReference>
<evidence type="ECO:0000313" key="11">
    <source>
        <dbReference type="EMBL" id="KYQ51667.1"/>
    </source>
</evidence>
<protein>
    <recommendedName>
        <fullName evidence="10">Odorant receptor</fullName>
    </recommendedName>
</protein>
<keyword evidence="9 10" id="KW-0807">Transducer</keyword>
<proteinExistence type="inferred from homology"/>
<evidence type="ECO:0000256" key="4">
    <source>
        <dbReference type="ARBA" id="ARBA00022692"/>
    </source>
</evidence>
<dbReference type="GO" id="GO:0005549">
    <property type="term" value="F:odorant binding"/>
    <property type="evidence" value="ECO:0007669"/>
    <property type="project" value="InterPro"/>
</dbReference>
<dbReference type="PANTHER" id="PTHR21137">
    <property type="entry name" value="ODORANT RECEPTOR"/>
    <property type="match status" value="1"/>
</dbReference>
<comment type="similarity">
    <text evidence="10">Belongs to the insect chemoreceptor superfamily. Heteromeric odorant receptor channel (TC 1.A.69) family.</text>
</comment>
<keyword evidence="3 10" id="KW-0716">Sensory transduction</keyword>
<dbReference type="STRING" id="64791.A0A151WV83"/>
<feature type="transmembrane region" description="Helical" evidence="10">
    <location>
        <begin position="202"/>
        <end position="221"/>
    </location>
</feature>
<keyword evidence="12" id="KW-1185">Reference proteome</keyword>
<feature type="transmembrane region" description="Helical" evidence="10">
    <location>
        <begin position="272"/>
        <end position="297"/>
    </location>
</feature>
<evidence type="ECO:0000256" key="8">
    <source>
        <dbReference type="ARBA" id="ARBA00023170"/>
    </source>
</evidence>
<keyword evidence="6 10" id="KW-1133">Transmembrane helix</keyword>
<keyword evidence="5 10" id="KW-0552">Olfaction</keyword>
<feature type="transmembrane region" description="Helical" evidence="10">
    <location>
        <begin position="162"/>
        <end position="190"/>
    </location>
</feature>
<feature type="transmembrane region" description="Helical" evidence="10">
    <location>
        <begin position="86"/>
        <end position="104"/>
    </location>
</feature>
<reference evidence="11 12" key="1">
    <citation type="submission" date="2015-09" db="EMBL/GenBank/DDBJ databases">
        <title>Trachymyrmex zeteki WGS genome.</title>
        <authorList>
            <person name="Nygaard S."/>
            <person name="Hu H."/>
            <person name="Boomsma J."/>
            <person name="Zhang G."/>
        </authorList>
    </citation>
    <scope>NUCLEOTIDE SEQUENCE [LARGE SCALE GENOMIC DNA]</scope>
    <source>
        <strain evidence="11">Tzet28-1</strain>
        <tissue evidence="11">Whole body</tissue>
    </source>
</reference>
<dbReference type="AlphaFoldDB" id="A0A151WV83"/>